<sequence length="302" mass="34118">LYTFPKIHFQTTNFDGAVTSVAFCPESKWTIIAVTLATGKLIVSNSFHGDRQLIASTTKYLAELREQVSQDESLQWKHEKDGCISVDLGYVARQVVWHHKGDYFATFAGSESPKLIYIHQLSRCKSQRPFSRLKGIVTALSFHPRQPLFFVATQRHVRIYDLAKCQLKKKIITGSQWVSCMLVDTYGDNLFVGGHDKTFSWIDLQLSSKPWKCVRHHTAAVRAVAQHRRYPLIATVSDDATAIVYYARISNDPLKENEFVPVRRLRSHSPQKNGLAILAAIFHPTQAWLITAGSDGSIALFT</sequence>
<dbReference type="Gene3D" id="2.130.10.10">
    <property type="entry name" value="YVTN repeat-like/Quinoprotein amine dehydrogenase"/>
    <property type="match status" value="1"/>
</dbReference>
<dbReference type="Pfam" id="PF00400">
    <property type="entry name" value="WD40"/>
    <property type="match status" value="2"/>
</dbReference>
<evidence type="ECO:0000313" key="1">
    <source>
        <dbReference type="WBParaSite" id="GPUH_0002437701-mRNA-1"/>
    </source>
</evidence>
<protein>
    <submittedName>
        <fullName evidence="1">WD_REPEATS_REGION domain-containing protein</fullName>
    </submittedName>
</protein>
<accession>A0A183ETQ6</accession>
<proteinExistence type="predicted"/>
<dbReference type="GO" id="GO:0000463">
    <property type="term" value="P:maturation of LSU-rRNA from tricistronic rRNA transcript (SSU-rRNA, 5.8S rRNA, LSU-rRNA)"/>
    <property type="evidence" value="ECO:0007669"/>
    <property type="project" value="TreeGrafter"/>
</dbReference>
<organism evidence="1">
    <name type="scientific">Gongylonema pulchrum</name>
    <dbReference type="NCBI Taxonomy" id="637853"/>
    <lineage>
        <taxon>Eukaryota</taxon>
        <taxon>Metazoa</taxon>
        <taxon>Ecdysozoa</taxon>
        <taxon>Nematoda</taxon>
        <taxon>Chromadorea</taxon>
        <taxon>Rhabditida</taxon>
        <taxon>Spirurina</taxon>
        <taxon>Spiruromorpha</taxon>
        <taxon>Spiruroidea</taxon>
        <taxon>Gongylonematidae</taxon>
        <taxon>Gongylonema</taxon>
    </lineage>
</organism>
<dbReference type="InterPro" id="IPR015943">
    <property type="entry name" value="WD40/YVTN_repeat-like_dom_sf"/>
</dbReference>
<dbReference type="InterPro" id="IPR028598">
    <property type="entry name" value="BOP1/Erb1"/>
</dbReference>
<dbReference type="InterPro" id="IPR036322">
    <property type="entry name" value="WD40_repeat_dom_sf"/>
</dbReference>
<dbReference type="AlphaFoldDB" id="A0A183ETQ6"/>
<dbReference type="GO" id="GO:0043021">
    <property type="term" value="F:ribonucleoprotein complex binding"/>
    <property type="evidence" value="ECO:0007669"/>
    <property type="project" value="TreeGrafter"/>
</dbReference>
<reference evidence="1" key="1">
    <citation type="submission" date="2016-06" db="UniProtKB">
        <authorList>
            <consortium name="WormBaseParasite"/>
        </authorList>
    </citation>
    <scope>IDENTIFICATION</scope>
</reference>
<dbReference type="GO" id="GO:0030687">
    <property type="term" value="C:preribosome, large subunit precursor"/>
    <property type="evidence" value="ECO:0007669"/>
    <property type="project" value="TreeGrafter"/>
</dbReference>
<dbReference type="InterPro" id="IPR001680">
    <property type="entry name" value="WD40_rpt"/>
</dbReference>
<dbReference type="SUPFAM" id="SSF50978">
    <property type="entry name" value="WD40 repeat-like"/>
    <property type="match status" value="1"/>
</dbReference>
<dbReference type="PANTHER" id="PTHR17605">
    <property type="entry name" value="RIBOSOME BIOGENESIS PROTEIN BOP1 BLOCK OF PROLIFERATION 1 PROTEIN"/>
    <property type="match status" value="1"/>
</dbReference>
<dbReference type="WBParaSite" id="GPUH_0002437701-mRNA-1">
    <property type="protein sequence ID" value="GPUH_0002437701-mRNA-1"/>
    <property type="gene ID" value="GPUH_0002437701"/>
</dbReference>
<name>A0A183ETQ6_9BILA</name>
<dbReference type="PANTHER" id="PTHR17605:SF0">
    <property type="entry name" value="RIBOSOME BIOGENESIS PROTEIN BOP1"/>
    <property type="match status" value="1"/>
</dbReference>
<dbReference type="SMART" id="SM00320">
    <property type="entry name" value="WD40"/>
    <property type="match status" value="5"/>
</dbReference>
<dbReference type="GO" id="GO:0070545">
    <property type="term" value="C:PeBoW complex"/>
    <property type="evidence" value="ECO:0007669"/>
    <property type="project" value="TreeGrafter"/>
</dbReference>